<dbReference type="GO" id="GO:0046914">
    <property type="term" value="F:transition metal ion binding"/>
    <property type="evidence" value="ECO:0007669"/>
    <property type="project" value="InterPro"/>
</dbReference>
<dbReference type="Pfam" id="PF01325">
    <property type="entry name" value="Fe_dep_repress"/>
    <property type="match status" value="1"/>
</dbReference>
<dbReference type="InterPro" id="IPR022689">
    <property type="entry name" value="Iron_dep_repressor"/>
</dbReference>
<dbReference type="RefSeq" id="WP_008690284.1">
    <property type="nucleotide sequence ID" value="NZ_AP024510.1"/>
</dbReference>
<evidence type="ECO:0000313" key="6">
    <source>
        <dbReference type="EMBL" id="TCU62452.1"/>
    </source>
</evidence>
<feature type="domain" description="HTH dtxR-type" evidence="5">
    <location>
        <begin position="1"/>
        <end position="63"/>
    </location>
</feature>
<dbReference type="PROSITE" id="PS50944">
    <property type="entry name" value="HTH_DTXR"/>
    <property type="match status" value="1"/>
</dbReference>
<dbReference type="PANTHER" id="PTHR33238">
    <property type="entry name" value="IRON (METAL) DEPENDENT REPRESSOR, DTXR FAMILY"/>
    <property type="match status" value="1"/>
</dbReference>
<dbReference type="AlphaFoldDB" id="A0A4R3TJR5"/>
<evidence type="ECO:0000256" key="1">
    <source>
        <dbReference type="ARBA" id="ARBA00007871"/>
    </source>
</evidence>
<dbReference type="InterPro" id="IPR036421">
    <property type="entry name" value="Fe_dep_repressor_sf"/>
</dbReference>
<dbReference type="InterPro" id="IPR022687">
    <property type="entry name" value="HTH_DTXR"/>
</dbReference>
<accession>A0A4R3TJR5</accession>
<keyword evidence="4" id="KW-0804">Transcription</keyword>
<dbReference type="GeneID" id="73797023"/>
<keyword evidence="3" id="KW-0238">DNA-binding</keyword>
<comment type="similarity">
    <text evidence="1">Belongs to the DtxR/MntR family.</text>
</comment>
<organism evidence="6 7">
    <name type="scientific">Longicatena caecimuris</name>
    <dbReference type="NCBI Taxonomy" id="1796635"/>
    <lineage>
        <taxon>Bacteria</taxon>
        <taxon>Bacillati</taxon>
        <taxon>Bacillota</taxon>
        <taxon>Erysipelotrichia</taxon>
        <taxon>Erysipelotrichales</taxon>
        <taxon>Erysipelotrichaceae</taxon>
        <taxon>Longicatena</taxon>
    </lineage>
</organism>
<evidence type="ECO:0000256" key="3">
    <source>
        <dbReference type="ARBA" id="ARBA00023125"/>
    </source>
</evidence>
<dbReference type="InterPro" id="IPR036390">
    <property type="entry name" value="WH_DNA-bd_sf"/>
</dbReference>
<gene>
    <name evidence="6" type="ORF">EDD61_10490</name>
</gene>
<dbReference type="Pfam" id="PF02742">
    <property type="entry name" value="Fe_dep_repr_C"/>
    <property type="match status" value="1"/>
</dbReference>
<dbReference type="GO" id="GO:0003700">
    <property type="term" value="F:DNA-binding transcription factor activity"/>
    <property type="evidence" value="ECO:0007669"/>
    <property type="project" value="InterPro"/>
</dbReference>
<evidence type="ECO:0000259" key="5">
    <source>
        <dbReference type="PROSITE" id="PS50944"/>
    </source>
</evidence>
<dbReference type="GO" id="GO:0003677">
    <property type="term" value="F:DNA binding"/>
    <property type="evidence" value="ECO:0007669"/>
    <property type="project" value="UniProtKB-KW"/>
</dbReference>
<dbReference type="SUPFAM" id="SSF46785">
    <property type="entry name" value="Winged helix' DNA-binding domain"/>
    <property type="match status" value="1"/>
</dbReference>
<comment type="caution">
    <text evidence="6">The sequence shown here is derived from an EMBL/GenBank/DDBJ whole genome shotgun (WGS) entry which is preliminary data.</text>
</comment>
<reference evidence="6 7" key="1">
    <citation type="submission" date="2019-03" db="EMBL/GenBank/DDBJ databases">
        <title>Genomic Encyclopedia of Type Strains, Phase IV (KMG-IV): sequencing the most valuable type-strain genomes for metagenomic binning, comparative biology and taxonomic classification.</title>
        <authorList>
            <person name="Goeker M."/>
        </authorList>
    </citation>
    <scope>NUCLEOTIDE SEQUENCE [LARGE SCALE GENOMIC DNA]</scope>
    <source>
        <strain evidence="6 7">DSM 29481</strain>
    </source>
</reference>
<dbReference type="SUPFAM" id="SSF47979">
    <property type="entry name" value="Iron-dependent repressor protein, dimerization domain"/>
    <property type="match status" value="1"/>
</dbReference>
<dbReference type="Proteomes" id="UP000295773">
    <property type="component" value="Unassembled WGS sequence"/>
</dbReference>
<dbReference type="InterPro" id="IPR050536">
    <property type="entry name" value="DtxR_MntR_Metal-Reg"/>
</dbReference>
<dbReference type="EMBL" id="SMBP01000004">
    <property type="protein sequence ID" value="TCU62452.1"/>
    <property type="molecule type" value="Genomic_DNA"/>
</dbReference>
<dbReference type="PANTHER" id="PTHR33238:SF7">
    <property type="entry name" value="IRON-DEPENDENT TRANSCRIPTIONAL REGULATOR"/>
    <property type="match status" value="1"/>
</dbReference>
<protein>
    <submittedName>
        <fullName evidence="6">DtxR family iron (Metal) dependent repressor</fullName>
    </submittedName>
</protein>
<proteinExistence type="inferred from homology"/>
<dbReference type="Gene3D" id="1.10.10.10">
    <property type="entry name" value="Winged helix-like DNA-binding domain superfamily/Winged helix DNA-binding domain"/>
    <property type="match status" value="1"/>
</dbReference>
<dbReference type="GO" id="GO:0046983">
    <property type="term" value="F:protein dimerization activity"/>
    <property type="evidence" value="ECO:0007669"/>
    <property type="project" value="InterPro"/>
</dbReference>
<dbReference type="InterPro" id="IPR036388">
    <property type="entry name" value="WH-like_DNA-bd_sf"/>
</dbReference>
<dbReference type="Gene3D" id="1.10.60.10">
    <property type="entry name" value="Iron dependent repressor, metal binding and dimerisation domain"/>
    <property type="match status" value="1"/>
</dbReference>
<evidence type="ECO:0000256" key="4">
    <source>
        <dbReference type="ARBA" id="ARBA00023163"/>
    </source>
</evidence>
<name>A0A4R3TJR5_9FIRM</name>
<evidence type="ECO:0000313" key="7">
    <source>
        <dbReference type="Proteomes" id="UP000295773"/>
    </source>
</evidence>
<dbReference type="SMART" id="SM00529">
    <property type="entry name" value="HTH_DTXR"/>
    <property type="match status" value="1"/>
</dbReference>
<sequence>MKLGESLEDYLETLLILEETGKIRCVDVASRMHVSKPSVNKAMNVLKEKGYVLQESYGDIHLTDAGRDLAKSIYLRHETISGFLQDVLGVSAENADEDACHIEHVISEETFQKLMDFKNKYAK</sequence>
<keyword evidence="7" id="KW-1185">Reference proteome</keyword>
<dbReference type="InterPro" id="IPR001367">
    <property type="entry name" value="Fe_dep_repressor"/>
</dbReference>
<keyword evidence="2" id="KW-0805">Transcription regulation</keyword>
<evidence type="ECO:0000256" key="2">
    <source>
        <dbReference type="ARBA" id="ARBA00023015"/>
    </source>
</evidence>